<sequence length="87" mass="9599">MPGLSLLLLLPCLPPHHDGLLPLWNLGTVSLNKSFYKLPGCDVLSQQQKVTNANFPLLSLCFGILMATQLHRQDQKILTDHINGPLS</sequence>
<dbReference type="InParanoid" id="G3HN52"/>
<feature type="chain" id="PRO_5003444696" evidence="1">
    <location>
        <begin position="20"/>
        <end position="87"/>
    </location>
</feature>
<gene>
    <name evidence="2" type="ORF">I79_012184</name>
</gene>
<evidence type="ECO:0000313" key="3">
    <source>
        <dbReference type="Proteomes" id="UP000001075"/>
    </source>
</evidence>
<reference evidence="3" key="1">
    <citation type="journal article" date="2011" name="Nat. Biotechnol.">
        <title>The genomic sequence of the Chinese hamster ovary (CHO)-K1 cell line.</title>
        <authorList>
            <person name="Xu X."/>
            <person name="Nagarajan H."/>
            <person name="Lewis N.E."/>
            <person name="Pan S."/>
            <person name="Cai Z."/>
            <person name="Liu X."/>
            <person name="Chen W."/>
            <person name="Xie M."/>
            <person name="Wang W."/>
            <person name="Hammond S."/>
            <person name="Andersen M.R."/>
            <person name="Neff N."/>
            <person name="Passarelli B."/>
            <person name="Koh W."/>
            <person name="Fan H.C."/>
            <person name="Wang J."/>
            <person name="Gui Y."/>
            <person name="Lee K.H."/>
            <person name="Betenbaugh M.J."/>
            <person name="Quake S.R."/>
            <person name="Famili I."/>
            <person name="Palsson B.O."/>
            <person name="Wang J."/>
        </authorList>
    </citation>
    <scope>NUCLEOTIDE SEQUENCE [LARGE SCALE GENOMIC DNA]</scope>
    <source>
        <strain evidence="3">CHO K1 cell line</strain>
    </source>
</reference>
<organism evidence="2 3">
    <name type="scientific">Cricetulus griseus</name>
    <name type="common">Chinese hamster</name>
    <name type="synonym">Cricetulus barabensis griseus</name>
    <dbReference type="NCBI Taxonomy" id="10029"/>
    <lineage>
        <taxon>Eukaryota</taxon>
        <taxon>Metazoa</taxon>
        <taxon>Chordata</taxon>
        <taxon>Craniata</taxon>
        <taxon>Vertebrata</taxon>
        <taxon>Euteleostomi</taxon>
        <taxon>Mammalia</taxon>
        <taxon>Eutheria</taxon>
        <taxon>Euarchontoglires</taxon>
        <taxon>Glires</taxon>
        <taxon>Rodentia</taxon>
        <taxon>Myomorpha</taxon>
        <taxon>Muroidea</taxon>
        <taxon>Cricetidae</taxon>
        <taxon>Cricetinae</taxon>
        <taxon>Cricetulus</taxon>
    </lineage>
</organism>
<protein>
    <submittedName>
        <fullName evidence="2">Uncharacterized protein</fullName>
    </submittedName>
</protein>
<accession>G3HN52</accession>
<name>G3HN52_CRIGR</name>
<feature type="signal peptide" evidence="1">
    <location>
        <begin position="1"/>
        <end position="19"/>
    </location>
</feature>
<dbReference type="EMBL" id="JH000534">
    <property type="protein sequence ID" value="EGV94149.1"/>
    <property type="molecule type" value="Genomic_DNA"/>
</dbReference>
<dbReference type="Proteomes" id="UP000001075">
    <property type="component" value="Unassembled WGS sequence"/>
</dbReference>
<evidence type="ECO:0000256" key="1">
    <source>
        <dbReference type="SAM" id="SignalP"/>
    </source>
</evidence>
<dbReference type="AlphaFoldDB" id="G3HN52"/>
<keyword evidence="1" id="KW-0732">Signal</keyword>
<evidence type="ECO:0000313" key="2">
    <source>
        <dbReference type="EMBL" id="EGV94149.1"/>
    </source>
</evidence>
<proteinExistence type="predicted"/>